<feature type="transmembrane region" description="Helical" evidence="6">
    <location>
        <begin position="336"/>
        <end position="360"/>
    </location>
</feature>
<reference evidence="7 8" key="2">
    <citation type="submission" date="2018-11" db="EMBL/GenBank/DDBJ databases">
        <authorList>
            <consortium name="Pathogen Informatics"/>
        </authorList>
    </citation>
    <scope>NUCLEOTIDE SEQUENCE [LARGE SCALE GENOMIC DNA]</scope>
</reference>
<name>A0A183IFA0_9BILA</name>
<evidence type="ECO:0000256" key="3">
    <source>
        <dbReference type="ARBA" id="ARBA00022692"/>
    </source>
</evidence>
<keyword evidence="5 6" id="KW-0472">Membrane</keyword>
<dbReference type="EMBL" id="UZAM01007163">
    <property type="protein sequence ID" value="VDO97153.1"/>
    <property type="molecule type" value="Genomic_DNA"/>
</dbReference>
<feature type="transmembrane region" description="Helical" evidence="6">
    <location>
        <begin position="231"/>
        <end position="252"/>
    </location>
</feature>
<accession>A0A183IFA0</accession>
<reference evidence="9" key="1">
    <citation type="submission" date="2016-06" db="UniProtKB">
        <authorList>
            <consortium name="WormBaseParasite"/>
        </authorList>
    </citation>
    <scope>IDENTIFICATION</scope>
</reference>
<sequence>MKPDDKECNKEPNPDEKRQRLTSFLIMDYIMFALSLHFSIYFASLWPYMSLVGLLLKSIDPEATEEFFGWVVAMFSLGQIIASPLFGLYSSRRNTVRTPCIIAAVVAICGNLLYISVSELPSGRRHAIAGSRLIMGFSAGVNGCCRAYIATKSFGANRDRAIAIATAAMTMTGPVSVIQAAVSFVGYPGHWVGPIRFDMYTLPSMILIICCVIGIVLNQDRFNVIPKFNRLAFVQKNVELGSPFAMIMFNWTHSETTFYTSLMMGCSAVLQLLMLFILRCYQITVFRVEKRASIIFGLSIQLLFLTSSLFHHNPAKLVGCPNDFRWCEWTPPIPQILYISSFPLLFLGIPPVNVALSTLYSNVLGPRPQIIWLVNAAILISSILVIVVKYGIMVPLVVKPTLKSGQSFAFKNGIVWHF</sequence>
<feature type="transmembrane region" description="Helical" evidence="6">
    <location>
        <begin position="129"/>
        <end position="149"/>
    </location>
</feature>
<keyword evidence="2" id="KW-0813">Transport</keyword>
<dbReference type="PANTHER" id="PTHR23510:SF3">
    <property type="entry name" value="MAJOR FACILITATOR SUPERFAMILY DOMAIN-CONTAINING PROTEIN 8"/>
    <property type="match status" value="1"/>
</dbReference>
<feature type="transmembrane region" description="Helical" evidence="6">
    <location>
        <begin position="100"/>
        <end position="117"/>
    </location>
</feature>
<dbReference type="PANTHER" id="PTHR23510">
    <property type="entry name" value="INNER MEMBRANE TRANSPORT PROTEIN YAJR"/>
    <property type="match status" value="1"/>
</dbReference>
<protein>
    <submittedName>
        <fullName evidence="9">MFS domain-containing protein</fullName>
    </submittedName>
</protein>
<evidence type="ECO:0000313" key="8">
    <source>
        <dbReference type="Proteomes" id="UP000270296"/>
    </source>
</evidence>
<feature type="transmembrane region" description="Helical" evidence="6">
    <location>
        <begin position="67"/>
        <end position="88"/>
    </location>
</feature>
<dbReference type="OrthoDB" id="370281at2759"/>
<dbReference type="GO" id="GO:0005765">
    <property type="term" value="C:lysosomal membrane"/>
    <property type="evidence" value="ECO:0007669"/>
    <property type="project" value="TreeGrafter"/>
</dbReference>
<feature type="transmembrane region" description="Helical" evidence="6">
    <location>
        <begin position="258"/>
        <end position="281"/>
    </location>
</feature>
<organism evidence="9">
    <name type="scientific">Soboliphyme baturini</name>
    <dbReference type="NCBI Taxonomy" id="241478"/>
    <lineage>
        <taxon>Eukaryota</taxon>
        <taxon>Metazoa</taxon>
        <taxon>Ecdysozoa</taxon>
        <taxon>Nematoda</taxon>
        <taxon>Enoplea</taxon>
        <taxon>Dorylaimia</taxon>
        <taxon>Dioctophymatida</taxon>
        <taxon>Dioctophymatoidea</taxon>
        <taxon>Soboliphymatidae</taxon>
        <taxon>Soboliphyme</taxon>
    </lineage>
</organism>
<feature type="transmembrane region" description="Helical" evidence="6">
    <location>
        <begin position="21"/>
        <end position="47"/>
    </location>
</feature>
<dbReference type="WBParaSite" id="SBAD_0000240001-mRNA-1">
    <property type="protein sequence ID" value="SBAD_0000240001-mRNA-1"/>
    <property type="gene ID" value="SBAD_0000240001"/>
</dbReference>
<comment type="subcellular location">
    <subcellularLocation>
        <location evidence="1">Endomembrane system</location>
        <topology evidence="1">Multi-pass membrane protein</topology>
    </subcellularLocation>
</comment>
<evidence type="ECO:0000313" key="9">
    <source>
        <dbReference type="WBParaSite" id="SBAD_0000240001-mRNA-1"/>
    </source>
</evidence>
<evidence type="ECO:0000256" key="6">
    <source>
        <dbReference type="SAM" id="Phobius"/>
    </source>
</evidence>
<gene>
    <name evidence="7" type="ORF">SBAD_LOCUS2294</name>
</gene>
<feature type="transmembrane region" description="Helical" evidence="6">
    <location>
        <begin position="372"/>
        <end position="392"/>
    </location>
</feature>
<evidence type="ECO:0000313" key="7">
    <source>
        <dbReference type="EMBL" id="VDO97153.1"/>
    </source>
</evidence>
<dbReference type="GO" id="GO:0012505">
    <property type="term" value="C:endomembrane system"/>
    <property type="evidence" value="ECO:0007669"/>
    <property type="project" value="UniProtKB-SubCell"/>
</dbReference>
<dbReference type="InterPro" id="IPR051068">
    <property type="entry name" value="MFS_Domain-Containing_Protein"/>
</dbReference>
<evidence type="ECO:0000256" key="4">
    <source>
        <dbReference type="ARBA" id="ARBA00022989"/>
    </source>
</evidence>
<proteinExistence type="predicted"/>
<keyword evidence="4 6" id="KW-1133">Transmembrane helix</keyword>
<feature type="transmembrane region" description="Helical" evidence="6">
    <location>
        <begin position="293"/>
        <end position="311"/>
    </location>
</feature>
<dbReference type="SUPFAM" id="SSF103473">
    <property type="entry name" value="MFS general substrate transporter"/>
    <property type="match status" value="1"/>
</dbReference>
<dbReference type="AlphaFoldDB" id="A0A183IFA0"/>
<feature type="transmembrane region" description="Helical" evidence="6">
    <location>
        <begin position="199"/>
        <end position="219"/>
    </location>
</feature>
<evidence type="ECO:0000256" key="2">
    <source>
        <dbReference type="ARBA" id="ARBA00022448"/>
    </source>
</evidence>
<keyword evidence="8" id="KW-1185">Reference proteome</keyword>
<evidence type="ECO:0000256" key="5">
    <source>
        <dbReference type="ARBA" id="ARBA00023136"/>
    </source>
</evidence>
<dbReference type="InterPro" id="IPR036259">
    <property type="entry name" value="MFS_trans_sf"/>
</dbReference>
<keyword evidence="3 6" id="KW-0812">Transmembrane</keyword>
<dbReference type="Gene3D" id="1.20.1250.20">
    <property type="entry name" value="MFS general substrate transporter like domains"/>
    <property type="match status" value="1"/>
</dbReference>
<evidence type="ECO:0000256" key="1">
    <source>
        <dbReference type="ARBA" id="ARBA00004127"/>
    </source>
</evidence>
<feature type="transmembrane region" description="Helical" evidence="6">
    <location>
        <begin position="161"/>
        <end position="187"/>
    </location>
</feature>
<dbReference type="Proteomes" id="UP000270296">
    <property type="component" value="Unassembled WGS sequence"/>
</dbReference>